<dbReference type="PANTHER" id="PTHR13140">
    <property type="entry name" value="MYOSIN"/>
    <property type="match status" value="1"/>
</dbReference>
<dbReference type="PRINTS" id="PR00193">
    <property type="entry name" value="MYOSINHEAVY"/>
</dbReference>
<evidence type="ECO:0000256" key="9">
    <source>
        <dbReference type="SAM" id="Coils"/>
    </source>
</evidence>
<reference evidence="12 13" key="1">
    <citation type="submission" date="2023-04" db="EMBL/GenBank/DDBJ databases">
        <title>Genome of Basidiobolus ranarum AG-B5.</title>
        <authorList>
            <person name="Stajich J.E."/>
            <person name="Carter-House D."/>
            <person name="Gryganskyi A."/>
        </authorList>
    </citation>
    <scope>NUCLEOTIDE SEQUENCE [LARGE SCALE GENOMIC DNA]</scope>
    <source>
        <strain evidence="12 13">AG-B5</strain>
    </source>
</reference>
<evidence type="ECO:0000259" key="10">
    <source>
        <dbReference type="PROSITE" id="PS51126"/>
    </source>
</evidence>
<accession>A0ABR2VQ30</accession>
<dbReference type="PROSITE" id="PS50096">
    <property type="entry name" value="IQ"/>
    <property type="match status" value="1"/>
</dbReference>
<dbReference type="SUPFAM" id="SSF52540">
    <property type="entry name" value="P-loop containing nucleoside triphosphate hydrolases"/>
    <property type="match status" value="1"/>
</dbReference>
<feature type="region of interest" description="Actin-binding" evidence="8">
    <location>
        <begin position="645"/>
        <end position="667"/>
    </location>
</feature>
<dbReference type="Proteomes" id="UP001479436">
    <property type="component" value="Unassembled WGS sequence"/>
</dbReference>
<comment type="similarity">
    <text evidence="1 8">Belongs to the TRAFAC class myosin-kinesin ATPase superfamily. Myosin family.</text>
</comment>
<feature type="domain" description="Myosin motor" evidence="11">
    <location>
        <begin position="78"/>
        <end position="766"/>
    </location>
</feature>
<evidence type="ECO:0000256" key="2">
    <source>
        <dbReference type="ARBA" id="ARBA00022741"/>
    </source>
</evidence>
<dbReference type="InterPro" id="IPR002710">
    <property type="entry name" value="Dilute_dom"/>
</dbReference>
<keyword evidence="4 9" id="KW-0175">Coiled coil</keyword>
<feature type="domain" description="Dilute" evidence="10">
    <location>
        <begin position="1211"/>
        <end position="1472"/>
    </location>
</feature>
<evidence type="ECO:0000256" key="8">
    <source>
        <dbReference type="PROSITE-ProRule" id="PRU00782"/>
    </source>
</evidence>
<dbReference type="Gene3D" id="3.40.850.10">
    <property type="entry name" value="Kinesin motor domain"/>
    <property type="match status" value="1"/>
</dbReference>
<keyword evidence="7 8" id="KW-0009">Actin-binding</keyword>
<keyword evidence="6 8" id="KW-0505">Motor protein</keyword>
<dbReference type="Gene3D" id="1.20.58.530">
    <property type="match status" value="1"/>
</dbReference>
<dbReference type="InterPro" id="IPR036961">
    <property type="entry name" value="Kinesin_motor_dom_sf"/>
</dbReference>
<gene>
    <name evidence="12" type="primary">MYO2_4</name>
    <name evidence="12" type="ORF">K7432_014129</name>
</gene>
<keyword evidence="2 8" id="KW-0547">Nucleotide-binding</keyword>
<evidence type="ECO:0000256" key="5">
    <source>
        <dbReference type="ARBA" id="ARBA00023123"/>
    </source>
</evidence>
<evidence type="ECO:0000256" key="1">
    <source>
        <dbReference type="ARBA" id="ARBA00008314"/>
    </source>
</evidence>
<name>A0ABR2VQ30_9FUNG</name>
<evidence type="ECO:0000313" key="13">
    <source>
        <dbReference type="Proteomes" id="UP001479436"/>
    </source>
</evidence>
<evidence type="ECO:0000256" key="7">
    <source>
        <dbReference type="ARBA" id="ARBA00023203"/>
    </source>
</evidence>
<keyword evidence="3 8" id="KW-0067">ATP-binding</keyword>
<protein>
    <submittedName>
        <fullName evidence="12">Myosin type-2 heavy chain 1</fullName>
    </submittedName>
</protein>
<evidence type="ECO:0000256" key="4">
    <source>
        <dbReference type="ARBA" id="ARBA00023054"/>
    </source>
</evidence>
<evidence type="ECO:0000256" key="6">
    <source>
        <dbReference type="ARBA" id="ARBA00023175"/>
    </source>
</evidence>
<dbReference type="PROSITE" id="PS51456">
    <property type="entry name" value="MYOSIN_MOTOR"/>
    <property type="match status" value="1"/>
</dbReference>
<dbReference type="Pfam" id="PF00063">
    <property type="entry name" value="Myosin_head"/>
    <property type="match status" value="1"/>
</dbReference>
<dbReference type="InterPro" id="IPR036103">
    <property type="entry name" value="MYSc_Myo5"/>
</dbReference>
<dbReference type="InterPro" id="IPR001609">
    <property type="entry name" value="Myosin_head_motor_dom-like"/>
</dbReference>
<evidence type="ECO:0000256" key="3">
    <source>
        <dbReference type="ARBA" id="ARBA00022840"/>
    </source>
</evidence>
<feature type="binding site" evidence="8">
    <location>
        <begin position="171"/>
        <end position="178"/>
    </location>
    <ligand>
        <name>ATP</name>
        <dbReference type="ChEBI" id="CHEBI:30616"/>
    </ligand>
</feature>
<keyword evidence="13" id="KW-1185">Reference proteome</keyword>
<organism evidence="12 13">
    <name type="scientific">Basidiobolus ranarum</name>
    <dbReference type="NCBI Taxonomy" id="34480"/>
    <lineage>
        <taxon>Eukaryota</taxon>
        <taxon>Fungi</taxon>
        <taxon>Fungi incertae sedis</taxon>
        <taxon>Zoopagomycota</taxon>
        <taxon>Entomophthoromycotina</taxon>
        <taxon>Basidiobolomycetes</taxon>
        <taxon>Basidiobolales</taxon>
        <taxon>Basidiobolaceae</taxon>
        <taxon>Basidiobolus</taxon>
    </lineage>
</organism>
<dbReference type="SMART" id="SM01132">
    <property type="entry name" value="DIL"/>
    <property type="match status" value="1"/>
</dbReference>
<keyword evidence="5 8" id="KW-0518">Myosin</keyword>
<dbReference type="Gene3D" id="1.20.5.190">
    <property type="match status" value="2"/>
</dbReference>
<dbReference type="Pfam" id="PF01843">
    <property type="entry name" value="DIL"/>
    <property type="match status" value="1"/>
</dbReference>
<dbReference type="InterPro" id="IPR027417">
    <property type="entry name" value="P-loop_NTPase"/>
</dbReference>
<dbReference type="Pfam" id="PF00612">
    <property type="entry name" value="IQ"/>
    <property type="match status" value="2"/>
</dbReference>
<feature type="coiled-coil region" evidence="9">
    <location>
        <begin position="965"/>
        <end position="1034"/>
    </location>
</feature>
<evidence type="ECO:0000313" key="12">
    <source>
        <dbReference type="EMBL" id="KAK9692967.1"/>
    </source>
</evidence>
<sequence>MGDFHLLEVYEKDTQVWLQDQEEGWVNGQIISKKIEGTSVYFEIKNDKDQIINQEYNLEKVQTKQVELPPLCNPPILEGIDDLTNLSYLHEPAVLHNIRTRYTQREIYTYSGIVLIACNPFHKVSLYSPEAIKEYSGKSRGELKPHLFAISEDAYRCMIREQQNQTIVVSGESGAGKTVSAKFIMRYFASVKDSEGNDGGSDLSEVEEQILATNPILEAFGNAKTTRNDNSSRFGKYIEILFDKSTNIVGARIRTYLLERSRLIHQPYSERNYHIFYQLCAGASSEEREELSISDYSDFYYLNQGGLGTIAGVDDNEEFSQTRKSLELVGVAMDAQKDIFKILAGVLHLGNIHIGGSEKHGAALDDGDNAFIIATSLLGLDPAEFRKWLMKKQIIMRSERITNSLSPSESMAARDAVSKFIYTNLFGWLIKIINQSLCSETNPNTVASFIGVLDIYGFEHFEKNSFEQFCINYANEKLQQEFNKHVFKLEQEEYIKEDIGWQFIEFSDNQPCINIIEGKLGVLALLDEESRMPKGSDLSLVSKLYKQLDVPEKNAFFKKPKFSNEAFTICHYAHDVTYEVDGFLEKNKDTVSEELIQVLLSTKFSFLKDIITANEEPPSNSPKNGRSPTTGNVKKTLSSTFKGSLIKLMETISSTNVHYIRCIKPNEEKKPWHFDSQMVLSQLRACGVLETIRISCQGYPSRRSLEEFVERYYLLAPSSQWNFKDSAKFCTMLLESTIKDAEKYQLGRTKAFFQAGQLAYLEKLRSSKLNSSACKIQSNIRRYNAQRFYNELRISTIILQSYVRRKQATQFTQRLREEQAAVRIQKNWKMSHQKQLFHQNLGFVLKVQTVVRRYFAVKQLLILRQEKAAITIQKHYRRWAVERVYKRQVQLMVLLQSCIRRCLAEAKLKELRENAEIAKNTTVPPETLERSTLELDPIPLDETPSIVETPSCEDTSEPIQETDHAEYWKEKFEEAEARNSELEAQIIAYAEDNGSLRKENSTLSAEREALVENLRVTEEELNLLKTECTNIKKELVKTKRMSGMTGDSSYESVNGVNGQEEVLNSEILHEDHNSWQSTSTKSTKSGQDIVLPEFRHPQIAALYNEEIASARRATFGTLSGARNSAHTASILESEGLVNEIEELLRESELPIQDGPRSALSRSEILYPAHLICTCVEQFWAYNLGLEMRRLLTQSTQTIESLIMKADPAKFENVAHYWLANSVYLLQGIVNIDQRYQSQNSGSVRYSSDYLDPGKVVIKLKETLEELIVKIYNLLMHELKKRINRLIVPGIIESQPLMEYYVQESGFFKKMMTNARNSMMPPTVKIVSEFLEHERNLLDCYFVDSAISKRIIEELLNYVGASAFNNIVTRRNFCSWKRGTQIQANITQLQEWSSRLPYEQLELQHLDQLRQATKLLTLLNTVQDIDVLFQACEQLSPSQIKKITSLYSVSDYEEPLPAALVAEITECCELSEKPDDILLPVDTPIDTYGIAKLVQKMTFSHTEEYIPDWLQLHLLRYVVAFSQISYEPPTQFTLNI</sequence>
<dbReference type="PROSITE" id="PS51126">
    <property type="entry name" value="DILUTE"/>
    <property type="match status" value="1"/>
</dbReference>
<dbReference type="PANTHER" id="PTHR13140:SF706">
    <property type="entry name" value="DILUTE CLASS UNCONVENTIONAL MYOSIN, ISOFORM C"/>
    <property type="match status" value="1"/>
</dbReference>
<comment type="caution">
    <text evidence="12">The sequence shown here is derived from an EMBL/GenBank/DDBJ whole genome shotgun (WGS) entry which is preliminary data.</text>
</comment>
<dbReference type="Gene3D" id="1.10.10.820">
    <property type="match status" value="1"/>
</dbReference>
<dbReference type="SMART" id="SM00242">
    <property type="entry name" value="MYSc"/>
    <property type="match status" value="1"/>
</dbReference>
<evidence type="ECO:0000259" key="11">
    <source>
        <dbReference type="PROSITE" id="PS51456"/>
    </source>
</evidence>
<dbReference type="EMBL" id="JASJQH010008400">
    <property type="protein sequence ID" value="KAK9692967.1"/>
    <property type="molecule type" value="Genomic_DNA"/>
</dbReference>
<dbReference type="Gene3D" id="1.20.120.720">
    <property type="entry name" value="Myosin VI head, motor domain, U50 subdomain"/>
    <property type="match status" value="1"/>
</dbReference>
<dbReference type="SUPFAM" id="SSF50084">
    <property type="entry name" value="Myosin S1 fragment, N-terminal domain"/>
    <property type="match status" value="1"/>
</dbReference>
<proteinExistence type="inferred from homology"/>
<dbReference type="Gene3D" id="6.20.240.20">
    <property type="match status" value="1"/>
</dbReference>
<dbReference type="SMART" id="SM00015">
    <property type="entry name" value="IQ"/>
    <property type="match status" value="5"/>
</dbReference>
<dbReference type="InterPro" id="IPR000048">
    <property type="entry name" value="IQ_motif_EF-hand-BS"/>
</dbReference>
<dbReference type="CDD" id="cd01380">
    <property type="entry name" value="MYSc_Myo5"/>
    <property type="match status" value="1"/>
</dbReference>